<dbReference type="InterPro" id="IPR014818">
    <property type="entry name" value="Phage/plasmid_primase_P4_C"/>
</dbReference>
<keyword evidence="1" id="KW-0547">Nucleotide-binding</keyword>
<dbReference type="InterPro" id="IPR027417">
    <property type="entry name" value="P-loop_NTPase"/>
</dbReference>
<dbReference type="InterPro" id="IPR045455">
    <property type="entry name" value="NrS-1_pol-like_helicase"/>
</dbReference>
<dbReference type="InterPro" id="IPR051620">
    <property type="entry name" value="ORF904-like_C"/>
</dbReference>
<evidence type="ECO:0000256" key="1">
    <source>
        <dbReference type="ARBA" id="ARBA00022741"/>
    </source>
</evidence>
<dbReference type="InterPro" id="IPR056443">
    <property type="entry name" value="AEP_C962R"/>
</dbReference>
<dbReference type="NCBIfam" id="TIGR01613">
    <property type="entry name" value="primase_Cterm"/>
    <property type="match status" value="1"/>
</dbReference>
<feature type="region of interest" description="Disordered" evidence="4">
    <location>
        <begin position="532"/>
        <end position="554"/>
    </location>
</feature>
<dbReference type="SMART" id="SM00885">
    <property type="entry name" value="D5_N"/>
    <property type="match status" value="1"/>
</dbReference>
<dbReference type="PROSITE" id="PS51206">
    <property type="entry name" value="SF3_HELICASE_1"/>
    <property type="match status" value="1"/>
</dbReference>
<accession>A0A6C0AT79</accession>
<dbReference type="InterPro" id="IPR006500">
    <property type="entry name" value="Helicase_put_C_phage/plasmid"/>
</dbReference>
<dbReference type="InterPro" id="IPR014015">
    <property type="entry name" value="Helicase_SF3_DNA-vir"/>
</dbReference>
<dbReference type="GO" id="GO:0005524">
    <property type="term" value="F:ATP binding"/>
    <property type="evidence" value="ECO:0007669"/>
    <property type="project" value="UniProtKB-KW"/>
</dbReference>
<dbReference type="PANTHER" id="PTHR35372:SF2">
    <property type="entry name" value="SF3 HELICASE DOMAIN-CONTAINING PROTEIN"/>
    <property type="match status" value="1"/>
</dbReference>
<dbReference type="EMBL" id="MN740803">
    <property type="protein sequence ID" value="QHS82570.1"/>
    <property type="molecule type" value="Genomic_DNA"/>
</dbReference>
<dbReference type="InterPro" id="IPR014819">
    <property type="entry name" value="PriCT_2"/>
</dbReference>
<evidence type="ECO:0000256" key="2">
    <source>
        <dbReference type="ARBA" id="ARBA00022801"/>
    </source>
</evidence>
<evidence type="ECO:0000256" key="3">
    <source>
        <dbReference type="ARBA" id="ARBA00022840"/>
    </source>
</evidence>
<dbReference type="Gene3D" id="3.40.50.300">
    <property type="entry name" value="P-loop containing nucleotide triphosphate hydrolases"/>
    <property type="match status" value="1"/>
</dbReference>
<proteinExistence type="predicted"/>
<dbReference type="Pfam" id="PF23162">
    <property type="entry name" value="AEP_C962R"/>
    <property type="match status" value="1"/>
</dbReference>
<feature type="domain" description="SF3 helicase" evidence="5">
    <location>
        <begin position="643"/>
        <end position="819"/>
    </location>
</feature>
<protein>
    <recommendedName>
        <fullName evidence="5">SF3 helicase domain-containing protein</fullName>
    </recommendedName>
</protein>
<name>A0A6C0AT79_9ZZZZ</name>
<dbReference type="Pfam" id="PF08706">
    <property type="entry name" value="D5_N"/>
    <property type="match status" value="1"/>
</dbReference>
<dbReference type="Pfam" id="PF08707">
    <property type="entry name" value="PriCT_2"/>
    <property type="match status" value="1"/>
</dbReference>
<keyword evidence="3" id="KW-0067">ATP-binding</keyword>
<dbReference type="PANTHER" id="PTHR35372">
    <property type="entry name" value="ATP BINDING PROTEIN-RELATED"/>
    <property type="match status" value="1"/>
</dbReference>
<dbReference type="GO" id="GO:0016817">
    <property type="term" value="F:hydrolase activity, acting on acid anhydrides"/>
    <property type="evidence" value="ECO:0007669"/>
    <property type="project" value="InterPro"/>
</dbReference>
<dbReference type="AlphaFoldDB" id="A0A6C0AT79"/>
<keyword evidence="2" id="KW-0378">Hydrolase</keyword>
<reference evidence="6" key="1">
    <citation type="journal article" date="2020" name="Nature">
        <title>Giant virus diversity and host interactions through global metagenomics.</title>
        <authorList>
            <person name="Schulz F."/>
            <person name="Roux S."/>
            <person name="Paez-Espino D."/>
            <person name="Jungbluth S."/>
            <person name="Walsh D.A."/>
            <person name="Denef V.J."/>
            <person name="McMahon K.D."/>
            <person name="Konstantinidis K.T."/>
            <person name="Eloe-Fadrosh E.A."/>
            <person name="Kyrpides N.C."/>
            <person name="Woyke T."/>
        </authorList>
    </citation>
    <scope>NUCLEOTIDE SEQUENCE</scope>
    <source>
        <strain evidence="6">GVMAG-S-1101171-111</strain>
    </source>
</reference>
<evidence type="ECO:0000259" key="5">
    <source>
        <dbReference type="PROSITE" id="PS51206"/>
    </source>
</evidence>
<dbReference type="Pfam" id="PF19263">
    <property type="entry name" value="DUF5906"/>
    <property type="match status" value="1"/>
</dbReference>
<feature type="compositionally biased region" description="Polar residues" evidence="4">
    <location>
        <begin position="532"/>
        <end position="541"/>
    </location>
</feature>
<evidence type="ECO:0000313" key="6">
    <source>
        <dbReference type="EMBL" id="QHS82570.1"/>
    </source>
</evidence>
<evidence type="ECO:0000256" key="4">
    <source>
        <dbReference type="SAM" id="MobiDB-lite"/>
    </source>
</evidence>
<sequence>MVEQNSSIKYRDFDDFLQKHMITKAKSGQPETKNITNTRIGDADANIYGGKYTIPDNEYDIFLSLYYRDVIAKNKKEYLTEKQLDGGGVILVDVDFRHDYDVEERQYTKEHVEDLIDIYLAEIKKMYQLDENVEFKVLVFEKPSVNRLADKKITKDGIHMMICLKADHITQCILREKILPKVAEAWEDLPIKNSWSDVFDAGISTGKTNWQLYGSRKPNHVAYKLKYIYEVSYDESDGEFMRPEIPLSEFDVSKNMPILSVRYKDHPAPFMKSAFIAEYEEYKRVHRLGGQSTNQVARPNAGLLVNETMVTDVHKIRNEEELNLVLNNWIDNIQQTEHELKTVYEYTMSLPIQYYGAQSYDKWIRVGWALKNVSNKLLIVWLKFSSRSPTFQFSQIPDLCEQWRKFDIRKDGLSKRSIIYWAKQDAKEEYDRIYKNTLDYYIEQTINATNPSSKNDDKSGCGDWDLANVLYQMYKDNFVCVSVKSNIWYQYKNNRWKEIDSGTTLRRAISEQLRDMYNQKSIDLMITTTNDTNSTEQLNSMDQEESPDKKPRNSRAQRILSIVLRLSRTNDKKNIMTEAKELFYDSEFLSKLDTNPYLLCFNNGVYDFKEKVFRNGRPEDYVSMCTNIDYIQLDPFIHQPIMDEIKMFMNQLFPEPELCNYMWDHLASTLLGTTANQTFNMYVGIGRNGKSVLVQLMTEILGEYKGDVPLTMVTAERVKIGGVAPEIVQLKGKRYAVMQEPKKGDRMNEGIMKQLTGKDPITGRALYMPDPVTFTPQFKLVVTCNNLLEVNSMDHGTWRRIRAVPFKSLFTENPVNDDPLRPYQFPIDPFIDEKFPVWKEVFMAMLVKRACETDGIVEDCSIVTERSDEYRNEQDSISKFVKDMVVRESGKQIKKSELNHAFKLWFSENINNSKMPAIKEIHEYMDNHYGKQVANVWKNVKLFVDRSEDDGTIEKQDISYPNEQDCT</sequence>
<organism evidence="6">
    <name type="scientific">viral metagenome</name>
    <dbReference type="NCBI Taxonomy" id="1070528"/>
    <lineage>
        <taxon>unclassified sequences</taxon>
        <taxon>metagenomes</taxon>
        <taxon>organismal metagenomes</taxon>
    </lineage>
</organism>